<protein>
    <submittedName>
        <fullName evidence="1">Uncharacterized protein</fullName>
    </submittedName>
</protein>
<name>A0A9P1K0V6_9PROT</name>
<dbReference type="EMBL" id="HE577331">
    <property type="protein sequence ID" value="CCD03511.1"/>
    <property type="molecule type" value="Genomic_DNA"/>
</dbReference>
<gene>
    <name evidence="1" type="ORF">AZOBR_p460022</name>
</gene>
<keyword evidence="1" id="KW-0614">Plasmid</keyword>
<sequence>MPPRATFSRKARAGVIGRRSSRTEVNLIPF</sequence>
<accession>A0A9P1K0V6</accession>
<dbReference type="AlphaFoldDB" id="A0A9P1K0V6"/>
<organism evidence="1 2">
    <name type="scientific">Azospirillum baldaniorum</name>
    <dbReference type="NCBI Taxonomy" id="1064539"/>
    <lineage>
        <taxon>Bacteria</taxon>
        <taxon>Pseudomonadati</taxon>
        <taxon>Pseudomonadota</taxon>
        <taxon>Alphaproteobacteria</taxon>
        <taxon>Rhodospirillales</taxon>
        <taxon>Azospirillaceae</taxon>
        <taxon>Azospirillum</taxon>
    </lineage>
</organism>
<dbReference type="Proteomes" id="UP000007319">
    <property type="component" value="Plasmid AZOBR_p4"/>
</dbReference>
<keyword evidence="2" id="KW-1185">Reference proteome</keyword>
<dbReference type="KEGG" id="abs:AZOBR_p460022"/>
<evidence type="ECO:0000313" key="2">
    <source>
        <dbReference type="Proteomes" id="UP000007319"/>
    </source>
</evidence>
<evidence type="ECO:0000313" key="1">
    <source>
        <dbReference type="EMBL" id="CCD03511.1"/>
    </source>
</evidence>
<proteinExistence type="predicted"/>
<geneLocation type="plasmid" evidence="1 2">
    <name>AZOBR_p4</name>
</geneLocation>
<reference evidence="1 2" key="1">
    <citation type="journal article" date="2011" name="PLoS Genet.">
        <title>Azospirillum genomes reveal transition of bacteria from aquatic to terrestrial environments.</title>
        <authorList>
            <person name="Wisniewski-Dye F."/>
            <person name="Borziak K."/>
            <person name="Khalsa-Moyers G."/>
            <person name="Alexandre G."/>
            <person name="Sukharnikov L.O."/>
            <person name="Wuichet K."/>
            <person name="Hurst G.B."/>
            <person name="McDonald W.H."/>
            <person name="Robertson J.S."/>
            <person name="Barbe V."/>
            <person name="Calteau A."/>
            <person name="Rouy Z."/>
            <person name="Mangenot S."/>
            <person name="Prigent-Combaret C."/>
            <person name="Normand P."/>
            <person name="Boyer M."/>
            <person name="Siguier P."/>
            <person name="Dessaux Y."/>
            <person name="Elmerich C."/>
            <person name="Condemine G."/>
            <person name="Krishnen G."/>
            <person name="Kennedy I."/>
            <person name="Paterson A.H."/>
            <person name="Gonzalez V."/>
            <person name="Mavingui P."/>
            <person name="Zhulin I.B."/>
        </authorList>
    </citation>
    <scope>NUCLEOTIDE SEQUENCE [LARGE SCALE GENOMIC DNA]</scope>
    <source>
        <strain evidence="1 2">Sp245</strain>
    </source>
</reference>